<proteinExistence type="predicted"/>
<gene>
    <name evidence="1" type="ORF">E6Q11_03020</name>
</gene>
<organism evidence="1 2">
    <name type="scientific">Candidatus Dojkabacteria bacterium</name>
    <dbReference type="NCBI Taxonomy" id="2099670"/>
    <lineage>
        <taxon>Bacteria</taxon>
        <taxon>Candidatus Dojkabacteria</taxon>
    </lineage>
</organism>
<dbReference type="EMBL" id="SSDS01000050">
    <property type="protein sequence ID" value="TXG77244.1"/>
    <property type="molecule type" value="Genomic_DNA"/>
</dbReference>
<evidence type="ECO:0000313" key="1">
    <source>
        <dbReference type="EMBL" id="TXG77244.1"/>
    </source>
</evidence>
<dbReference type="AlphaFoldDB" id="A0A5C7J7V1"/>
<reference evidence="1 2" key="1">
    <citation type="submission" date="2018-09" db="EMBL/GenBank/DDBJ databases">
        <title>Metagenome Assembled Genomes from an Advanced Water Purification Facility.</title>
        <authorList>
            <person name="Stamps B.W."/>
            <person name="Spear J.R."/>
        </authorList>
    </citation>
    <scope>NUCLEOTIDE SEQUENCE [LARGE SCALE GENOMIC DNA]</scope>
    <source>
        <strain evidence="1">Bin_63_2</strain>
    </source>
</reference>
<evidence type="ECO:0000313" key="2">
    <source>
        <dbReference type="Proteomes" id="UP000321026"/>
    </source>
</evidence>
<comment type="caution">
    <text evidence="1">The sequence shown here is derived from an EMBL/GenBank/DDBJ whole genome shotgun (WGS) entry which is preliminary data.</text>
</comment>
<dbReference type="Proteomes" id="UP000321026">
    <property type="component" value="Unassembled WGS sequence"/>
</dbReference>
<sequence>MDIKESAPKGASMLPLNRVTLVCGVGSTPQFFDLFHHGVTAALRVTVGDDERAMLVDVDHVLSDRERGSFGGDVQRLAVHLCFSLVSEASMPILLYTVKGYYRLRTLARSTRAL</sequence>
<accession>A0A5C7J7V1</accession>
<name>A0A5C7J7V1_9BACT</name>
<protein>
    <submittedName>
        <fullName evidence="1">Uncharacterized protein</fullName>
    </submittedName>
</protein>